<dbReference type="GO" id="GO:0071972">
    <property type="term" value="F:peptidoglycan L,D-transpeptidase activity"/>
    <property type="evidence" value="ECO:0007669"/>
    <property type="project" value="TreeGrafter"/>
</dbReference>
<feature type="domain" description="L,D-TPase catalytic" evidence="8">
    <location>
        <begin position="345"/>
        <end position="464"/>
    </location>
</feature>
<keyword evidence="7" id="KW-0472">Membrane</keyword>
<dbReference type="PANTHER" id="PTHR30582:SF33">
    <property type="entry name" value="EXPORTED PROTEIN"/>
    <property type="match status" value="1"/>
</dbReference>
<keyword evidence="2" id="KW-0808">Transferase</keyword>
<reference evidence="9 10" key="1">
    <citation type="submission" date="2016-11" db="EMBL/GenBank/DDBJ databases">
        <authorList>
            <person name="Jaros S."/>
            <person name="Januszkiewicz K."/>
            <person name="Wedrychowicz H."/>
        </authorList>
    </citation>
    <scope>NUCLEOTIDE SEQUENCE [LARGE SCALE GENOMIC DNA]</scope>
    <source>
        <strain evidence="9 10">DSM 21864</strain>
    </source>
</reference>
<dbReference type="EMBL" id="FQZO01000003">
    <property type="protein sequence ID" value="SHJ18677.1"/>
    <property type="molecule type" value="Genomic_DNA"/>
</dbReference>
<dbReference type="Gene3D" id="2.40.440.10">
    <property type="entry name" value="L,D-transpeptidase catalytic domain-like"/>
    <property type="match status" value="1"/>
</dbReference>
<dbReference type="Pfam" id="PF12229">
    <property type="entry name" value="PG_binding_4"/>
    <property type="match status" value="2"/>
</dbReference>
<organism evidence="9 10">
    <name type="scientific">Clostridium amylolyticum</name>
    <dbReference type="NCBI Taxonomy" id="1121298"/>
    <lineage>
        <taxon>Bacteria</taxon>
        <taxon>Bacillati</taxon>
        <taxon>Bacillota</taxon>
        <taxon>Clostridia</taxon>
        <taxon>Eubacteriales</taxon>
        <taxon>Clostridiaceae</taxon>
        <taxon>Clostridium</taxon>
    </lineage>
</organism>
<gene>
    <name evidence="9" type="ORF">SAMN05444401_2424</name>
</gene>
<dbReference type="PROSITE" id="PS52029">
    <property type="entry name" value="LD_TPASE"/>
    <property type="match status" value="1"/>
</dbReference>
<dbReference type="Pfam" id="PF03734">
    <property type="entry name" value="YkuD"/>
    <property type="match status" value="1"/>
</dbReference>
<dbReference type="AlphaFoldDB" id="A0A1M6H8Z6"/>
<accession>A0A1M6H8Z6</accession>
<evidence type="ECO:0000256" key="2">
    <source>
        <dbReference type="ARBA" id="ARBA00022679"/>
    </source>
</evidence>
<dbReference type="PANTHER" id="PTHR30582">
    <property type="entry name" value="L,D-TRANSPEPTIDASE"/>
    <property type="match status" value="1"/>
</dbReference>
<dbReference type="InterPro" id="IPR005490">
    <property type="entry name" value="LD_TPept_cat_dom"/>
</dbReference>
<dbReference type="GO" id="GO:0016740">
    <property type="term" value="F:transferase activity"/>
    <property type="evidence" value="ECO:0007669"/>
    <property type="project" value="UniProtKB-KW"/>
</dbReference>
<keyword evidence="10" id="KW-1185">Reference proteome</keyword>
<dbReference type="GO" id="GO:0008360">
    <property type="term" value="P:regulation of cell shape"/>
    <property type="evidence" value="ECO:0007669"/>
    <property type="project" value="UniProtKB-UniRule"/>
</dbReference>
<dbReference type="RefSeq" id="WP_073006834.1">
    <property type="nucleotide sequence ID" value="NZ_FQZO01000003.1"/>
</dbReference>
<keyword evidence="3 6" id="KW-0133">Cell shape</keyword>
<proteinExistence type="predicted"/>
<keyword evidence="7" id="KW-1133">Transmembrane helix</keyword>
<dbReference type="OrthoDB" id="3176960at2"/>
<keyword evidence="5 6" id="KW-0961">Cell wall biogenesis/degradation</keyword>
<feature type="active site" description="Nucleophile" evidence="6">
    <location>
        <position position="440"/>
    </location>
</feature>
<name>A0A1M6H8Z6_9CLOT</name>
<evidence type="ECO:0000256" key="6">
    <source>
        <dbReference type="PROSITE-ProRule" id="PRU01373"/>
    </source>
</evidence>
<evidence type="ECO:0000256" key="3">
    <source>
        <dbReference type="ARBA" id="ARBA00022960"/>
    </source>
</evidence>
<feature type="transmembrane region" description="Helical" evidence="7">
    <location>
        <begin position="15"/>
        <end position="38"/>
    </location>
</feature>
<dbReference type="GO" id="GO:0018104">
    <property type="term" value="P:peptidoglycan-protein cross-linking"/>
    <property type="evidence" value="ECO:0007669"/>
    <property type="project" value="TreeGrafter"/>
</dbReference>
<dbReference type="Gene3D" id="3.10.20.800">
    <property type="match status" value="1"/>
</dbReference>
<evidence type="ECO:0000313" key="10">
    <source>
        <dbReference type="Proteomes" id="UP000184080"/>
    </source>
</evidence>
<comment type="pathway">
    <text evidence="1 6">Cell wall biogenesis; peptidoglycan biosynthesis.</text>
</comment>
<evidence type="ECO:0000313" key="9">
    <source>
        <dbReference type="EMBL" id="SHJ18677.1"/>
    </source>
</evidence>
<evidence type="ECO:0000256" key="7">
    <source>
        <dbReference type="SAM" id="Phobius"/>
    </source>
</evidence>
<keyword evidence="7" id="KW-0812">Transmembrane</keyword>
<dbReference type="GO" id="GO:0071555">
    <property type="term" value="P:cell wall organization"/>
    <property type="evidence" value="ECO:0007669"/>
    <property type="project" value="UniProtKB-UniRule"/>
</dbReference>
<evidence type="ECO:0000259" key="8">
    <source>
        <dbReference type="PROSITE" id="PS52029"/>
    </source>
</evidence>
<protein>
    <submittedName>
        <fullName evidence="9">Peptidoglycan transpeptidase, ErfK-YbiS-YhnG family</fullName>
    </submittedName>
</protein>
<sequence length="465" mass="52747">MRKTRSKNKKKEQKILIGSVAVLGSLLVIYLSMSFYFMKRFYFGTIINGVKAGGKTVDLVNNQIAKSIDKYTLTLEERKEIKEEIRGADIGLKYSEVYKVEEVKSKQSPFKWLTGSFNKKNYTLSEIISFDEKLLKEKIDNLSCFVGKDITEPKDAGFKYTDKGYEIVEEVNGNKVIKEKLLEEVKQGIINLKRSLDLDKADCYEKPKYTKNSKEIIDTNNLLNKYISSKITYTFGDNEEVLDASEFNTWIKVDENLGVTIDEEKVKNYVKILSGKYDTYGTTRSFSTSTGKVINIKGGNYGYRINRSKESSEIMEAIKQGETVKKKPSYSQTAKGSLSNDIGNTYVEIDMSKQHLWLYKNKTLLAEGDIVTGNMSKNYSTPAGTYRLTYKQKDATLKGTDYETPVSYWMPFNGNIGLHDATWRKTFGGNIYQKDGSHGCVNAPFGLAEIVFNNIEAGTPVVCYY</sequence>
<dbReference type="GO" id="GO:0005576">
    <property type="term" value="C:extracellular region"/>
    <property type="evidence" value="ECO:0007669"/>
    <property type="project" value="TreeGrafter"/>
</dbReference>
<dbReference type="SUPFAM" id="SSF143985">
    <property type="entry name" value="L,D-transpeptidase pre-catalytic domain-like"/>
    <property type="match status" value="1"/>
</dbReference>
<dbReference type="InterPro" id="IPR050979">
    <property type="entry name" value="LD-transpeptidase"/>
</dbReference>
<dbReference type="InterPro" id="IPR022029">
    <property type="entry name" value="YoaR-like_PG-bd"/>
</dbReference>
<dbReference type="CDD" id="cd16913">
    <property type="entry name" value="YkuD_like"/>
    <property type="match status" value="1"/>
</dbReference>
<evidence type="ECO:0000256" key="4">
    <source>
        <dbReference type="ARBA" id="ARBA00022984"/>
    </source>
</evidence>
<dbReference type="SUPFAM" id="SSF141523">
    <property type="entry name" value="L,D-transpeptidase catalytic domain-like"/>
    <property type="match status" value="1"/>
</dbReference>
<evidence type="ECO:0000256" key="1">
    <source>
        <dbReference type="ARBA" id="ARBA00004752"/>
    </source>
</evidence>
<dbReference type="Proteomes" id="UP000184080">
    <property type="component" value="Unassembled WGS sequence"/>
</dbReference>
<evidence type="ECO:0000256" key="5">
    <source>
        <dbReference type="ARBA" id="ARBA00023316"/>
    </source>
</evidence>
<dbReference type="InterPro" id="IPR038054">
    <property type="entry name" value="LD_TPept-like_central_sf"/>
</dbReference>
<dbReference type="InterPro" id="IPR038063">
    <property type="entry name" value="Transpep_catalytic_dom"/>
</dbReference>
<dbReference type="UniPathway" id="UPA00219"/>
<feature type="active site" description="Proton donor/acceptor" evidence="6">
    <location>
        <position position="419"/>
    </location>
</feature>
<keyword evidence="4 6" id="KW-0573">Peptidoglycan synthesis</keyword>